<feature type="transmembrane region" description="Helical" evidence="7">
    <location>
        <begin position="246"/>
        <end position="266"/>
    </location>
</feature>
<evidence type="ECO:0000256" key="7">
    <source>
        <dbReference type="SAM" id="Phobius"/>
    </source>
</evidence>
<feature type="transmembrane region" description="Helical" evidence="7">
    <location>
        <begin position="132"/>
        <end position="156"/>
    </location>
</feature>
<accession>A0ABW4RW88</accession>
<comment type="caution">
    <text evidence="8">The sequence shown here is derived from an EMBL/GenBank/DDBJ whole genome shotgun (WGS) entry which is preliminary data.</text>
</comment>
<evidence type="ECO:0000256" key="4">
    <source>
        <dbReference type="ARBA" id="ARBA00022989"/>
    </source>
</evidence>
<dbReference type="SUPFAM" id="SSF81345">
    <property type="entry name" value="ABC transporter involved in vitamin B12 uptake, BtuC"/>
    <property type="match status" value="1"/>
</dbReference>
<feature type="transmembrane region" description="Helical" evidence="7">
    <location>
        <begin position="168"/>
        <end position="187"/>
    </location>
</feature>
<protein>
    <submittedName>
        <fullName evidence="8">Metal ABC transporter permease</fullName>
    </submittedName>
</protein>
<feature type="transmembrane region" description="Helical" evidence="7">
    <location>
        <begin position="193"/>
        <end position="212"/>
    </location>
</feature>
<name>A0ABW4RW88_9ACTN</name>
<keyword evidence="4 7" id="KW-1133">Transmembrane helix</keyword>
<organism evidence="8 9">
    <name type="scientific">Luteococcus peritonei</name>
    <dbReference type="NCBI Taxonomy" id="88874"/>
    <lineage>
        <taxon>Bacteria</taxon>
        <taxon>Bacillati</taxon>
        <taxon>Actinomycetota</taxon>
        <taxon>Actinomycetes</taxon>
        <taxon>Propionibacteriales</taxon>
        <taxon>Propionibacteriaceae</taxon>
        <taxon>Luteococcus</taxon>
    </lineage>
</organism>
<keyword evidence="6" id="KW-0813">Transport</keyword>
<evidence type="ECO:0000256" key="1">
    <source>
        <dbReference type="ARBA" id="ARBA00004141"/>
    </source>
</evidence>
<keyword evidence="3 6" id="KW-0812">Transmembrane</keyword>
<dbReference type="EMBL" id="JBHUFZ010000022">
    <property type="protein sequence ID" value="MFD1890530.1"/>
    <property type="molecule type" value="Genomic_DNA"/>
</dbReference>
<evidence type="ECO:0000256" key="3">
    <source>
        <dbReference type="ARBA" id="ARBA00022692"/>
    </source>
</evidence>
<dbReference type="Gene3D" id="1.10.3470.10">
    <property type="entry name" value="ABC transporter involved in vitamin B12 uptake, BtuC"/>
    <property type="match status" value="1"/>
</dbReference>
<gene>
    <name evidence="8" type="ORF">ACFSCS_10120</name>
</gene>
<dbReference type="PANTHER" id="PTHR30477:SF0">
    <property type="entry name" value="METAL TRANSPORT SYSTEM MEMBRANE PROTEIN TM_0125-RELATED"/>
    <property type="match status" value="1"/>
</dbReference>
<evidence type="ECO:0000313" key="8">
    <source>
        <dbReference type="EMBL" id="MFD1890530.1"/>
    </source>
</evidence>
<dbReference type="PANTHER" id="PTHR30477">
    <property type="entry name" value="ABC-TRANSPORTER METAL-BINDING PROTEIN"/>
    <property type="match status" value="1"/>
</dbReference>
<evidence type="ECO:0000256" key="6">
    <source>
        <dbReference type="RuleBase" id="RU003943"/>
    </source>
</evidence>
<evidence type="ECO:0000256" key="2">
    <source>
        <dbReference type="ARBA" id="ARBA00008034"/>
    </source>
</evidence>
<evidence type="ECO:0000256" key="5">
    <source>
        <dbReference type="ARBA" id="ARBA00023136"/>
    </source>
</evidence>
<comment type="subcellular location">
    <subcellularLocation>
        <location evidence="6">Cell membrane</location>
        <topology evidence="6">Multi-pass membrane protein</topology>
    </subcellularLocation>
    <subcellularLocation>
        <location evidence="1">Membrane</location>
        <topology evidence="1">Multi-pass membrane protein</topology>
    </subcellularLocation>
</comment>
<dbReference type="InterPro" id="IPR037294">
    <property type="entry name" value="ABC_BtuC-like"/>
</dbReference>
<proteinExistence type="inferred from homology"/>
<sequence length="326" mass="34380">MSEILSMPFMQMALLAALLSGLMSPAIGTYIVQRRLSLLGDGLGHVAVAGVGLSFVTQTAPLPLAVGVCVLGAVFVELLRQQGRATGDIGLAILFYGGLASGVMMAGIAGQGAGALSQFLFGSLTTLSSTDVWAVAALAVVVVALCVGLAPQLFAICADEDFSRVLGLPVRWMNLLVVVLAALTVTISMRTVGLMLVSAMMVIPVATAQNLFTSFRGSLLGAMAIGAVVAVGGTLGSYFWDTASGASIVVCAIVVFLATWPVTRLLERRRERLLVAEEHEDEDHVIACQPFHEHDPQHVAIQHGDHVDYLHDGHRHAPHGDHFDEH</sequence>
<dbReference type="CDD" id="cd06550">
    <property type="entry name" value="TM_ABC_iron-siderophores_like"/>
    <property type="match status" value="1"/>
</dbReference>
<dbReference type="Proteomes" id="UP001597326">
    <property type="component" value="Unassembled WGS sequence"/>
</dbReference>
<keyword evidence="5 7" id="KW-0472">Membrane</keyword>
<feature type="transmembrane region" description="Helical" evidence="7">
    <location>
        <begin position="60"/>
        <end position="79"/>
    </location>
</feature>
<dbReference type="InterPro" id="IPR001626">
    <property type="entry name" value="ABC_TroCD"/>
</dbReference>
<evidence type="ECO:0000313" key="9">
    <source>
        <dbReference type="Proteomes" id="UP001597326"/>
    </source>
</evidence>
<feature type="transmembrane region" description="Helical" evidence="7">
    <location>
        <begin position="91"/>
        <end position="112"/>
    </location>
</feature>
<dbReference type="RefSeq" id="WP_343873653.1">
    <property type="nucleotide sequence ID" value="NZ_BAAAIX010000019.1"/>
</dbReference>
<reference evidence="9" key="1">
    <citation type="journal article" date="2019" name="Int. J. Syst. Evol. Microbiol.">
        <title>The Global Catalogue of Microorganisms (GCM) 10K type strain sequencing project: providing services to taxonomists for standard genome sequencing and annotation.</title>
        <authorList>
            <consortium name="The Broad Institute Genomics Platform"/>
            <consortium name="The Broad Institute Genome Sequencing Center for Infectious Disease"/>
            <person name="Wu L."/>
            <person name="Ma J."/>
        </authorList>
    </citation>
    <scope>NUCLEOTIDE SEQUENCE [LARGE SCALE GENOMIC DNA]</scope>
    <source>
        <strain evidence="9">CAIM 431</strain>
    </source>
</reference>
<comment type="similarity">
    <text evidence="2 6">Belongs to the ABC-3 integral membrane protein family.</text>
</comment>
<keyword evidence="9" id="KW-1185">Reference proteome</keyword>
<feature type="transmembrane region" description="Helical" evidence="7">
    <location>
        <begin position="219"/>
        <end position="240"/>
    </location>
</feature>
<dbReference type="Pfam" id="PF00950">
    <property type="entry name" value="ABC-3"/>
    <property type="match status" value="1"/>
</dbReference>